<keyword evidence="7" id="KW-0411">Iron-sulfur</keyword>
<evidence type="ECO:0000256" key="1">
    <source>
        <dbReference type="ARBA" id="ARBA00001966"/>
    </source>
</evidence>
<dbReference type="GO" id="GO:0006006">
    <property type="term" value="P:glucose metabolic process"/>
    <property type="evidence" value="ECO:0007669"/>
    <property type="project" value="UniProtKB-KW"/>
</dbReference>
<dbReference type="Gene3D" id="3.20.20.70">
    <property type="entry name" value="Aldolase class I"/>
    <property type="match status" value="1"/>
</dbReference>
<gene>
    <name evidence="9" type="ORF">SAMN04488540_107105</name>
</gene>
<dbReference type="SFLD" id="SFLDS00029">
    <property type="entry name" value="Radical_SAM"/>
    <property type="match status" value="1"/>
</dbReference>
<name>A0A1G8T4E7_9GAMM</name>
<dbReference type="PANTHER" id="PTHR30352">
    <property type="entry name" value="PYRUVATE FORMATE-LYASE-ACTIVATING ENZYME"/>
    <property type="match status" value="1"/>
</dbReference>
<keyword evidence="2" id="KW-0004">4Fe-4S</keyword>
<organism evidence="9 10">
    <name type="scientific">Ferrimonas sediminum</name>
    <dbReference type="NCBI Taxonomy" id="718193"/>
    <lineage>
        <taxon>Bacteria</taxon>
        <taxon>Pseudomonadati</taxon>
        <taxon>Pseudomonadota</taxon>
        <taxon>Gammaproteobacteria</taxon>
        <taxon>Alteromonadales</taxon>
        <taxon>Ferrimonadaceae</taxon>
        <taxon>Ferrimonas</taxon>
    </lineage>
</organism>
<keyword evidence="5" id="KW-0479">Metal-binding</keyword>
<dbReference type="GO" id="GO:0003824">
    <property type="term" value="F:catalytic activity"/>
    <property type="evidence" value="ECO:0007669"/>
    <property type="project" value="InterPro"/>
</dbReference>
<dbReference type="InterPro" id="IPR058240">
    <property type="entry name" value="rSAM_sf"/>
</dbReference>
<evidence type="ECO:0000256" key="2">
    <source>
        <dbReference type="ARBA" id="ARBA00022485"/>
    </source>
</evidence>
<dbReference type="InterPro" id="IPR013785">
    <property type="entry name" value="Aldolase_TIM"/>
</dbReference>
<dbReference type="Proteomes" id="UP000199527">
    <property type="component" value="Unassembled WGS sequence"/>
</dbReference>
<keyword evidence="6" id="KW-0408">Iron</keyword>
<accession>A0A1G8T4E7</accession>
<dbReference type="RefSeq" id="WP_090365183.1">
    <property type="nucleotide sequence ID" value="NZ_FNEM01000007.1"/>
</dbReference>
<evidence type="ECO:0000256" key="7">
    <source>
        <dbReference type="ARBA" id="ARBA00023014"/>
    </source>
</evidence>
<keyword evidence="4" id="KW-0949">S-adenosyl-L-methionine</keyword>
<comment type="cofactor">
    <cofactor evidence="1">
        <name>[4Fe-4S] cluster</name>
        <dbReference type="ChEBI" id="CHEBI:49883"/>
    </cofactor>
</comment>
<evidence type="ECO:0000256" key="5">
    <source>
        <dbReference type="ARBA" id="ARBA00022723"/>
    </source>
</evidence>
<evidence type="ECO:0000256" key="6">
    <source>
        <dbReference type="ARBA" id="ARBA00023004"/>
    </source>
</evidence>
<dbReference type="OrthoDB" id="6258756at2"/>
<dbReference type="PROSITE" id="PS51918">
    <property type="entry name" value="RADICAL_SAM"/>
    <property type="match status" value="1"/>
</dbReference>
<dbReference type="SFLD" id="SFLDG01111">
    <property type="entry name" value="Uncharacterised_Radical_SAM_Su"/>
    <property type="match status" value="1"/>
</dbReference>
<keyword evidence="3" id="KW-0119">Carbohydrate metabolism</keyword>
<feature type="domain" description="Radical SAM core" evidence="8">
    <location>
        <begin position="6"/>
        <end position="198"/>
    </location>
</feature>
<dbReference type="GO" id="GO:0046872">
    <property type="term" value="F:metal ion binding"/>
    <property type="evidence" value="ECO:0007669"/>
    <property type="project" value="UniProtKB-KW"/>
</dbReference>
<evidence type="ECO:0000256" key="3">
    <source>
        <dbReference type="ARBA" id="ARBA00022526"/>
    </source>
</evidence>
<dbReference type="CDD" id="cd01335">
    <property type="entry name" value="Radical_SAM"/>
    <property type="match status" value="1"/>
</dbReference>
<proteinExistence type="predicted"/>
<reference evidence="10" key="1">
    <citation type="submission" date="2016-10" db="EMBL/GenBank/DDBJ databases">
        <authorList>
            <person name="Varghese N."/>
            <person name="Submissions S."/>
        </authorList>
    </citation>
    <scope>NUCLEOTIDE SEQUENCE [LARGE SCALE GENOMIC DNA]</scope>
    <source>
        <strain evidence="10">DSM 23317</strain>
    </source>
</reference>
<dbReference type="SUPFAM" id="SSF102114">
    <property type="entry name" value="Radical SAM enzymes"/>
    <property type="match status" value="1"/>
</dbReference>
<evidence type="ECO:0000256" key="4">
    <source>
        <dbReference type="ARBA" id="ARBA00022691"/>
    </source>
</evidence>
<dbReference type="GO" id="GO:0051539">
    <property type="term" value="F:4 iron, 4 sulfur cluster binding"/>
    <property type="evidence" value="ECO:0007669"/>
    <property type="project" value="UniProtKB-KW"/>
</dbReference>
<evidence type="ECO:0000313" key="9">
    <source>
        <dbReference type="EMBL" id="SDJ36353.1"/>
    </source>
</evidence>
<sequence length="198" mass="22285">MSQLVYDIRNSRYINLTGRCTLRCQFCPKHNGSTEVHQYQLKLDHQPSAEAIIPLLAPIDQFDEFVFCGYGEPTLNLAPLLTIARHIKQAGGKTRLNTDGLGNLFHRRNILPELAECIDSLSVSLNAQDQTTYERHCRPKLKGSYDAVREFIRLAPNYIESVSVSAIDGLEGVDIDACRRICDDAGVQFKHRRLDVVG</sequence>
<dbReference type="Pfam" id="PF04055">
    <property type="entry name" value="Radical_SAM"/>
    <property type="match status" value="1"/>
</dbReference>
<dbReference type="InterPro" id="IPR007197">
    <property type="entry name" value="rSAM"/>
</dbReference>
<evidence type="ECO:0000259" key="8">
    <source>
        <dbReference type="PROSITE" id="PS51918"/>
    </source>
</evidence>
<dbReference type="InterPro" id="IPR034457">
    <property type="entry name" value="Organic_radical-activating"/>
</dbReference>
<dbReference type="InterPro" id="IPR023821">
    <property type="entry name" value="rSAM_TatD-assoc"/>
</dbReference>
<dbReference type="EMBL" id="FNEM01000007">
    <property type="protein sequence ID" value="SDJ36353.1"/>
    <property type="molecule type" value="Genomic_DNA"/>
</dbReference>
<keyword evidence="3" id="KW-0313">Glucose metabolism</keyword>
<dbReference type="AlphaFoldDB" id="A0A1G8T4E7"/>
<protein>
    <submittedName>
        <fullName evidence="9">Radical SAM protein, TatD family-associated</fullName>
    </submittedName>
</protein>
<keyword evidence="10" id="KW-1185">Reference proteome</keyword>
<dbReference type="PANTHER" id="PTHR30352:SF5">
    <property type="entry name" value="PYRUVATE FORMATE-LYASE 1-ACTIVATING ENZYME"/>
    <property type="match status" value="1"/>
</dbReference>
<dbReference type="NCBIfam" id="TIGR04038">
    <property type="entry name" value="tatD_link_rSAM"/>
    <property type="match status" value="1"/>
</dbReference>
<evidence type="ECO:0000313" key="10">
    <source>
        <dbReference type="Proteomes" id="UP000199527"/>
    </source>
</evidence>